<evidence type="ECO:0000313" key="1">
    <source>
        <dbReference type="EMBL" id="MPN17833.1"/>
    </source>
</evidence>
<comment type="caution">
    <text evidence="1">The sequence shown here is derived from an EMBL/GenBank/DDBJ whole genome shotgun (WGS) entry which is preliminary data.</text>
</comment>
<protein>
    <submittedName>
        <fullName evidence="1">Uncharacterized protein</fullName>
    </submittedName>
</protein>
<accession>A0A645G0X6</accession>
<dbReference type="EMBL" id="VSSQ01065036">
    <property type="protein sequence ID" value="MPN17833.1"/>
    <property type="molecule type" value="Genomic_DNA"/>
</dbReference>
<proteinExistence type="predicted"/>
<gene>
    <name evidence="1" type="ORF">SDC9_165188</name>
</gene>
<dbReference type="AlphaFoldDB" id="A0A645G0X6"/>
<name>A0A645G0X6_9ZZZZ</name>
<organism evidence="1">
    <name type="scientific">bioreactor metagenome</name>
    <dbReference type="NCBI Taxonomy" id="1076179"/>
    <lineage>
        <taxon>unclassified sequences</taxon>
        <taxon>metagenomes</taxon>
        <taxon>ecological metagenomes</taxon>
    </lineage>
</organism>
<reference evidence="1" key="1">
    <citation type="submission" date="2019-08" db="EMBL/GenBank/DDBJ databases">
        <authorList>
            <person name="Kucharzyk K."/>
            <person name="Murdoch R.W."/>
            <person name="Higgins S."/>
            <person name="Loffler F."/>
        </authorList>
    </citation>
    <scope>NUCLEOTIDE SEQUENCE</scope>
</reference>
<sequence>MAVAAALLMADGQQVCQGLSGVLVAAVTSVDDGHIAGCLRYQLGGPFSRVADHRDIGVAADGADGIRNAFALGY</sequence>